<evidence type="ECO:0000256" key="1">
    <source>
        <dbReference type="SAM" id="MobiDB-lite"/>
    </source>
</evidence>
<keyword evidence="3" id="KW-1185">Reference proteome</keyword>
<reference evidence="3" key="2">
    <citation type="journal article" date="2018" name="Nat. Commun.">
        <title>Extreme sensitivity to ultraviolet light in the fungal pathogen causing white-nose syndrome of bats.</title>
        <authorList>
            <person name="Palmer J.M."/>
            <person name="Drees K.P."/>
            <person name="Foster J.T."/>
            <person name="Lindner D.L."/>
        </authorList>
    </citation>
    <scope>NUCLEOTIDE SEQUENCE [LARGE SCALE GENOMIC DNA]</scope>
    <source>
        <strain evidence="3">UAMH 10579</strain>
    </source>
</reference>
<organism evidence="2 3">
    <name type="scientific">Pseudogymnoascus verrucosus</name>
    <dbReference type="NCBI Taxonomy" id="342668"/>
    <lineage>
        <taxon>Eukaryota</taxon>
        <taxon>Fungi</taxon>
        <taxon>Dikarya</taxon>
        <taxon>Ascomycota</taxon>
        <taxon>Pezizomycotina</taxon>
        <taxon>Leotiomycetes</taxon>
        <taxon>Thelebolales</taxon>
        <taxon>Thelebolaceae</taxon>
        <taxon>Pseudogymnoascus</taxon>
    </lineage>
</organism>
<feature type="region of interest" description="Disordered" evidence="1">
    <location>
        <begin position="64"/>
        <end position="106"/>
    </location>
</feature>
<name>A0A1B8GI51_9PEZI</name>
<sequence length="140" mass="15186">MASSHSISSEGKSASRPISRTSTCRRPKLMRSSATAPSLATSNACRSDLAYLHPSSRATAILSRVASSSPPRTDAVSLSSSQDSCRRSVSPRRTVSDHGFSNTVEEQKESMYTSQCLYFSFPNFEDFHEDPDDGGEELGN</sequence>
<reference evidence="2 3" key="1">
    <citation type="submission" date="2016-03" db="EMBL/GenBank/DDBJ databases">
        <title>Comparative genomics of Pseudogymnoascus destructans, the fungus causing white-nose syndrome of bats.</title>
        <authorList>
            <person name="Palmer J.M."/>
            <person name="Drees K.P."/>
            <person name="Foster J.T."/>
            <person name="Lindner D.L."/>
        </authorList>
    </citation>
    <scope>NUCLEOTIDE SEQUENCE [LARGE SCALE GENOMIC DNA]</scope>
    <source>
        <strain evidence="2 3">UAMH 10579</strain>
    </source>
</reference>
<gene>
    <name evidence="2" type="ORF">VE01_05198</name>
</gene>
<dbReference type="GeneID" id="28838584"/>
<protein>
    <submittedName>
        <fullName evidence="2">Uncharacterized protein</fullName>
    </submittedName>
</protein>
<accession>A0A1B8GI51</accession>
<feature type="region of interest" description="Disordered" evidence="1">
    <location>
        <begin position="1"/>
        <end position="37"/>
    </location>
</feature>
<dbReference type="RefSeq" id="XP_018129232.1">
    <property type="nucleotide sequence ID" value="XM_018274663.1"/>
</dbReference>
<feature type="compositionally biased region" description="Polar residues" evidence="1">
    <location>
        <begin position="1"/>
        <end position="22"/>
    </location>
</feature>
<evidence type="ECO:0000313" key="3">
    <source>
        <dbReference type="Proteomes" id="UP000091956"/>
    </source>
</evidence>
<dbReference type="AlphaFoldDB" id="A0A1B8GI51"/>
<evidence type="ECO:0000313" key="2">
    <source>
        <dbReference type="EMBL" id="OBT95499.1"/>
    </source>
</evidence>
<dbReference type="OrthoDB" id="3437826at2759"/>
<proteinExistence type="predicted"/>
<dbReference type="Proteomes" id="UP000091956">
    <property type="component" value="Unassembled WGS sequence"/>
</dbReference>
<dbReference type="EMBL" id="KV460235">
    <property type="protein sequence ID" value="OBT95499.1"/>
    <property type="molecule type" value="Genomic_DNA"/>
</dbReference>